<protein>
    <submittedName>
        <fullName evidence="11">Chemosensory receptor a</fullName>
    </submittedName>
</protein>
<feature type="compositionally biased region" description="Basic and acidic residues" evidence="8">
    <location>
        <begin position="241"/>
        <end position="258"/>
    </location>
</feature>
<keyword evidence="3 9" id="KW-1133">Transmembrane helix</keyword>
<reference evidence="11 12" key="1">
    <citation type="journal article" date="2021" name="Elife">
        <title>Chloroplast acquisition without the gene transfer in kleptoplastic sea slugs, Plakobranchus ocellatus.</title>
        <authorList>
            <person name="Maeda T."/>
            <person name="Takahashi S."/>
            <person name="Yoshida T."/>
            <person name="Shimamura S."/>
            <person name="Takaki Y."/>
            <person name="Nagai Y."/>
            <person name="Toyoda A."/>
            <person name="Suzuki Y."/>
            <person name="Arimoto A."/>
            <person name="Ishii H."/>
            <person name="Satoh N."/>
            <person name="Nishiyama T."/>
            <person name="Hasebe M."/>
            <person name="Maruyama T."/>
            <person name="Minagawa J."/>
            <person name="Obokata J."/>
            <person name="Shigenobu S."/>
        </authorList>
    </citation>
    <scope>NUCLEOTIDE SEQUENCE [LARGE SCALE GENOMIC DNA]</scope>
</reference>
<dbReference type="GO" id="GO:0016020">
    <property type="term" value="C:membrane"/>
    <property type="evidence" value="ECO:0007669"/>
    <property type="project" value="UniProtKB-SubCell"/>
</dbReference>
<feature type="domain" description="G-protein coupled receptors family 1 profile" evidence="10">
    <location>
        <begin position="44"/>
        <end position="331"/>
    </location>
</feature>
<dbReference type="Pfam" id="PF00001">
    <property type="entry name" value="7tm_1"/>
    <property type="match status" value="1"/>
</dbReference>
<feature type="region of interest" description="Disordered" evidence="8">
    <location>
        <begin position="234"/>
        <end position="258"/>
    </location>
</feature>
<proteinExistence type="predicted"/>
<comment type="caution">
    <text evidence="11">The sequence shown here is derived from an EMBL/GenBank/DDBJ whole genome shotgun (WGS) entry which is preliminary data.</text>
</comment>
<evidence type="ECO:0000256" key="5">
    <source>
        <dbReference type="ARBA" id="ARBA00023136"/>
    </source>
</evidence>
<comment type="subcellular location">
    <subcellularLocation>
        <location evidence="1">Membrane</location>
        <topology evidence="1">Multi-pass membrane protein</topology>
    </subcellularLocation>
</comment>
<gene>
    <name evidence="11" type="ORF">PoB_003952700</name>
</gene>
<evidence type="ECO:0000259" key="10">
    <source>
        <dbReference type="PROSITE" id="PS50262"/>
    </source>
</evidence>
<evidence type="ECO:0000256" key="6">
    <source>
        <dbReference type="ARBA" id="ARBA00023170"/>
    </source>
</evidence>
<feature type="transmembrane region" description="Helical" evidence="9">
    <location>
        <begin position="65"/>
        <end position="88"/>
    </location>
</feature>
<evidence type="ECO:0000256" key="2">
    <source>
        <dbReference type="ARBA" id="ARBA00022692"/>
    </source>
</evidence>
<evidence type="ECO:0000256" key="3">
    <source>
        <dbReference type="ARBA" id="ARBA00022989"/>
    </source>
</evidence>
<feature type="transmembrane region" description="Helical" evidence="9">
    <location>
        <begin position="308"/>
        <end position="332"/>
    </location>
</feature>
<dbReference type="SUPFAM" id="SSF81321">
    <property type="entry name" value="Family A G protein-coupled receptor-like"/>
    <property type="match status" value="1"/>
</dbReference>
<dbReference type="PRINTS" id="PR00237">
    <property type="entry name" value="GPCRRHODOPSN"/>
</dbReference>
<dbReference type="InterPro" id="IPR000276">
    <property type="entry name" value="GPCR_Rhodpsn"/>
</dbReference>
<evidence type="ECO:0000256" key="4">
    <source>
        <dbReference type="ARBA" id="ARBA00023040"/>
    </source>
</evidence>
<evidence type="ECO:0000256" key="8">
    <source>
        <dbReference type="SAM" id="MobiDB-lite"/>
    </source>
</evidence>
<feature type="transmembrane region" description="Helical" evidence="9">
    <location>
        <begin position="152"/>
        <end position="174"/>
    </location>
</feature>
<evidence type="ECO:0000256" key="9">
    <source>
        <dbReference type="SAM" id="Phobius"/>
    </source>
</evidence>
<evidence type="ECO:0000256" key="7">
    <source>
        <dbReference type="ARBA" id="ARBA00023224"/>
    </source>
</evidence>
<dbReference type="Gene3D" id="1.20.1070.10">
    <property type="entry name" value="Rhodopsin 7-helix transmembrane proteins"/>
    <property type="match status" value="1"/>
</dbReference>
<feature type="transmembrane region" description="Helical" evidence="9">
    <location>
        <begin position="268"/>
        <end position="288"/>
    </location>
</feature>
<feature type="transmembrane region" description="Helical" evidence="9">
    <location>
        <begin position="108"/>
        <end position="131"/>
    </location>
</feature>
<evidence type="ECO:0000313" key="12">
    <source>
        <dbReference type="Proteomes" id="UP000735302"/>
    </source>
</evidence>
<dbReference type="GO" id="GO:0004930">
    <property type="term" value="F:G protein-coupled receptor activity"/>
    <property type="evidence" value="ECO:0007669"/>
    <property type="project" value="UniProtKB-KW"/>
</dbReference>
<dbReference type="PANTHER" id="PTHR24243:SF208">
    <property type="entry name" value="PYROKININ-1 RECEPTOR"/>
    <property type="match status" value="1"/>
</dbReference>
<dbReference type="PROSITE" id="PS50262">
    <property type="entry name" value="G_PROTEIN_RECEP_F1_2"/>
    <property type="match status" value="1"/>
</dbReference>
<dbReference type="EMBL" id="BLXT01004479">
    <property type="protein sequence ID" value="GFO13022.1"/>
    <property type="molecule type" value="Genomic_DNA"/>
</dbReference>
<organism evidence="11 12">
    <name type="scientific">Plakobranchus ocellatus</name>
    <dbReference type="NCBI Taxonomy" id="259542"/>
    <lineage>
        <taxon>Eukaryota</taxon>
        <taxon>Metazoa</taxon>
        <taxon>Spiralia</taxon>
        <taxon>Lophotrochozoa</taxon>
        <taxon>Mollusca</taxon>
        <taxon>Gastropoda</taxon>
        <taxon>Heterobranchia</taxon>
        <taxon>Euthyneura</taxon>
        <taxon>Panpulmonata</taxon>
        <taxon>Sacoglossa</taxon>
        <taxon>Placobranchoidea</taxon>
        <taxon>Plakobranchidae</taxon>
        <taxon>Plakobranchus</taxon>
    </lineage>
</organism>
<keyword evidence="4" id="KW-0297">G-protein coupled receptor</keyword>
<dbReference type="AlphaFoldDB" id="A0AAV4B1P7"/>
<evidence type="ECO:0000256" key="1">
    <source>
        <dbReference type="ARBA" id="ARBA00004141"/>
    </source>
</evidence>
<evidence type="ECO:0000313" key="11">
    <source>
        <dbReference type="EMBL" id="GFO13022.1"/>
    </source>
</evidence>
<dbReference type="InterPro" id="IPR017452">
    <property type="entry name" value="GPCR_Rhodpsn_7TM"/>
</dbReference>
<dbReference type="Proteomes" id="UP000735302">
    <property type="component" value="Unassembled WGS sequence"/>
</dbReference>
<feature type="transmembrane region" description="Helical" evidence="9">
    <location>
        <begin position="210"/>
        <end position="227"/>
    </location>
</feature>
<feature type="transmembrane region" description="Helical" evidence="9">
    <location>
        <begin position="33"/>
        <end position="53"/>
    </location>
</feature>
<keyword evidence="5 9" id="KW-0472">Membrane</keyword>
<keyword evidence="2 9" id="KW-0812">Transmembrane</keyword>
<name>A0AAV4B1P7_9GAST</name>
<keyword evidence="6 11" id="KW-0675">Receptor</keyword>
<dbReference type="PANTHER" id="PTHR24243">
    <property type="entry name" value="G-PROTEIN COUPLED RECEPTOR"/>
    <property type="match status" value="1"/>
</dbReference>
<keyword evidence="12" id="KW-1185">Reference proteome</keyword>
<keyword evidence="7" id="KW-0807">Transducer</keyword>
<sequence>MADSAALNTSSTTLFALPYKQESQLITSVLLPTWPAIILFGLLANMINIAIFIESRIKDSVTILLCSLAVSDLSFLIFIIPFVTSYIALHFAPNWVWPIDRNIMFLSFQWPALTLYDFSCYTSVATGVTRCACVAMPLRFKSVFTKSRTVKLVIALFIVAVLLRMPVLLIYNIVLRPNPSTNSTGPFWVFRNKEIFAQVNDILNRQSMPYINFIIMIACVIILTTKLHEATRVRRSHAAHSHTEKSTHHPNDLKQPDTQRMSTKDIKVVQSVVLVCSIFVVSQLPFSVFSTARLIEPEFDNSGHYKHLFTACSAFSYTCYFLNASVNIFVYYRYNSKYRTTLLSVLKRKAAFDQQSNIK</sequence>
<accession>A0AAV4B1P7</accession>